<keyword evidence="1" id="KW-1133">Transmembrane helix</keyword>
<evidence type="ECO:0000313" key="2">
    <source>
        <dbReference type="EMBL" id="EUA23850.1"/>
    </source>
</evidence>
<reference evidence="2" key="1">
    <citation type="submission" date="2014-01" db="EMBL/GenBank/DDBJ databases">
        <authorList>
            <person name="Brown-Elliot B."/>
            <person name="Wallace R."/>
            <person name="Lenaerts A."/>
            <person name="Ordway D."/>
            <person name="DeGroote M.A."/>
            <person name="Parker T."/>
            <person name="Sizemore C."/>
            <person name="Tallon L.J."/>
            <person name="Sadzewicz L.K."/>
            <person name="Sengamalay N."/>
            <person name="Fraser C.M."/>
            <person name="Hine E."/>
            <person name="Shefchek K.A."/>
            <person name="Das S.P."/>
            <person name="Tettelin H."/>
        </authorList>
    </citation>
    <scope>NUCLEOTIDE SEQUENCE [LARGE SCALE GENOMIC DNA]</scope>
    <source>
        <strain evidence="2">4042</strain>
    </source>
</reference>
<accession>X7ZYZ9</accession>
<feature type="transmembrane region" description="Helical" evidence="1">
    <location>
        <begin position="6"/>
        <end position="26"/>
    </location>
</feature>
<dbReference type="EMBL" id="JAOB01000069">
    <property type="protein sequence ID" value="EUA23850.1"/>
    <property type="molecule type" value="Genomic_DNA"/>
</dbReference>
<organism evidence="2">
    <name type="scientific">Mycobacterium xenopi 4042</name>
    <dbReference type="NCBI Taxonomy" id="1299334"/>
    <lineage>
        <taxon>Bacteria</taxon>
        <taxon>Bacillati</taxon>
        <taxon>Actinomycetota</taxon>
        <taxon>Actinomycetes</taxon>
        <taxon>Mycobacteriales</taxon>
        <taxon>Mycobacteriaceae</taxon>
        <taxon>Mycobacterium</taxon>
    </lineage>
</organism>
<dbReference type="AlphaFoldDB" id="X7ZYZ9"/>
<comment type="caution">
    <text evidence="2">The sequence shown here is derived from an EMBL/GenBank/DDBJ whole genome shotgun (WGS) entry which is preliminary data.</text>
</comment>
<dbReference type="PATRIC" id="fig|1299334.3.peg.7161"/>
<keyword evidence="1" id="KW-0812">Transmembrane</keyword>
<name>X7ZYZ9_MYCXE</name>
<evidence type="ECO:0000256" key="1">
    <source>
        <dbReference type="SAM" id="Phobius"/>
    </source>
</evidence>
<gene>
    <name evidence="2" type="ORF">I553_5208</name>
</gene>
<sequence>MFVLDVVVFVRGVHVGVSDVAVLVLVRMRRLVTVVMVGHRAHLPCCAVVSEITCSPASLR</sequence>
<protein>
    <submittedName>
        <fullName evidence="2">Uncharacterized protein</fullName>
    </submittedName>
</protein>
<proteinExistence type="predicted"/>
<keyword evidence="1" id="KW-0472">Membrane</keyword>